<dbReference type="Gene3D" id="1.10.287.820">
    <property type="entry name" value="Acid-sensing ion channel domain"/>
    <property type="match status" value="1"/>
</dbReference>
<dbReference type="Gene3D" id="2.60.470.10">
    <property type="entry name" value="Acid-sensing ion channels like domains"/>
    <property type="match status" value="1"/>
</dbReference>
<evidence type="ECO:0000256" key="1">
    <source>
        <dbReference type="ARBA" id="ARBA00004141"/>
    </source>
</evidence>
<evidence type="ECO:0000256" key="4">
    <source>
        <dbReference type="ARBA" id="ARBA00022692"/>
    </source>
</evidence>
<dbReference type="AlphaFoldDB" id="A0A8B8EAJ0"/>
<evidence type="ECO:0000256" key="11">
    <source>
        <dbReference type="RuleBase" id="RU000679"/>
    </source>
</evidence>
<evidence type="ECO:0000313" key="14">
    <source>
        <dbReference type="RefSeq" id="XP_022336516.1"/>
    </source>
</evidence>
<dbReference type="PANTHER" id="PTHR11690:SF248">
    <property type="entry name" value="PICKPOCKET 17, ISOFORM A"/>
    <property type="match status" value="1"/>
</dbReference>
<dbReference type="PRINTS" id="PR01078">
    <property type="entry name" value="AMINACHANNEL"/>
</dbReference>
<comment type="similarity">
    <text evidence="11">Belongs to the amiloride-sensitive sodium channel (TC 1.A.6) family.</text>
</comment>
<proteinExistence type="inferred from homology"/>
<evidence type="ECO:0000256" key="8">
    <source>
        <dbReference type="ARBA" id="ARBA00023136"/>
    </source>
</evidence>
<evidence type="ECO:0000256" key="2">
    <source>
        <dbReference type="ARBA" id="ARBA00022448"/>
    </source>
</evidence>
<keyword evidence="5 12" id="KW-1133">Transmembrane helix</keyword>
<keyword evidence="6" id="KW-0915">Sodium</keyword>
<accession>A0A8B8EAJ0</accession>
<evidence type="ECO:0000256" key="5">
    <source>
        <dbReference type="ARBA" id="ARBA00022989"/>
    </source>
</evidence>
<dbReference type="Pfam" id="PF00858">
    <property type="entry name" value="ASC"/>
    <property type="match status" value="1"/>
</dbReference>
<keyword evidence="8 12" id="KW-0472">Membrane</keyword>
<keyword evidence="13" id="KW-1185">Reference proteome</keyword>
<keyword evidence="2 11" id="KW-0813">Transport</keyword>
<comment type="subcellular location">
    <subcellularLocation>
        <location evidence="1">Membrane</location>
        <topology evidence="1">Multi-pass membrane protein</topology>
    </subcellularLocation>
</comment>
<keyword evidence="10 11" id="KW-0407">Ion channel</keyword>
<dbReference type="InterPro" id="IPR001873">
    <property type="entry name" value="ENaC"/>
</dbReference>
<evidence type="ECO:0000256" key="12">
    <source>
        <dbReference type="SAM" id="Phobius"/>
    </source>
</evidence>
<dbReference type="GO" id="GO:0015280">
    <property type="term" value="F:ligand-gated sodium channel activity"/>
    <property type="evidence" value="ECO:0007669"/>
    <property type="project" value="TreeGrafter"/>
</dbReference>
<dbReference type="GO" id="GO:0005886">
    <property type="term" value="C:plasma membrane"/>
    <property type="evidence" value="ECO:0007669"/>
    <property type="project" value="TreeGrafter"/>
</dbReference>
<gene>
    <name evidence="14" type="primary">LOC111132885</name>
</gene>
<evidence type="ECO:0000256" key="6">
    <source>
        <dbReference type="ARBA" id="ARBA00023053"/>
    </source>
</evidence>
<keyword evidence="4 11" id="KW-0812">Transmembrane</keyword>
<evidence type="ECO:0000256" key="9">
    <source>
        <dbReference type="ARBA" id="ARBA00023201"/>
    </source>
</evidence>
<keyword evidence="7 11" id="KW-0406">Ion transport</keyword>
<keyword evidence="3 11" id="KW-0894">Sodium channel</keyword>
<evidence type="ECO:0000313" key="13">
    <source>
        <dbReference type="Proteomes" id="UP000694844"/>
    </source>
</evidence>
<protein>
    <submittedName>
        <fullName evidence="14">Degenerin mec-10-like</fullName>
    </submittedName>
</protein>
<evidence type="ECO:0000256" key="3">
    <source>
        <dbReference type="ARBA" id="ARBA00022461"/>
    </source>
</evidence>
<evidence type="ECO:0000256" key="7">
    <source>
        <dbReference type="ARBA" id="ARBA00023065"/>
    </source>
</evidence>
<feature type="transmembrane region" description="Helical" evidence="12">
    <location>
        <begin position="546"/>
        <end position="571"/>
    </location>
</feature>
<dbReference type="RefSeq" id="XP_022336516.1">
    <property type="nucleotide sequence ID" value="XM_022480808.1"/>
</dbReference>
<evidence type="ECO:0000256" key="10">
    <source>
        <dbReference type="ARBA" id="ARBA00023303"/>
    </source>
</evidence>
<name>A0A8B8EAJ0_CRAVI</name>
<organism evidence="13 14">
    <name type="scientific">Crassostrea virginica</name>
    <name type="common">Eastern oyster</name>
    <dbReference type="NCBI Taxonomy" id="6565"/>
    <lineage>
        <taxon>Eukaryota</taxon>
        <taxon>Metazoa</taxon>
        <taxon>Spiralia</taxon>
        <taxon>Lophotrochozoa</taxon>
        <taxon>Mollusca</taxon>
        <taxon>Bivalvia</taxon>
        <taxon>Autobranchia</taxon>
        <taxon>Pteriomorphia</taxon>
        <taxon>Ostreida</taxon>
        <taxon>Ostreoidea</taxon>
        <taxon>Ostreidae</taxon>
        <taxon>Crassostrea</taxon>
    </lineage>
</organism>
<dbReference type="KEGG" id="cvn:111132885"/>
<dbReference type="OrthoDB" id="6021021at2759"/>
<dbReference type="Proteomes" id="UP000694844">
    <property type="component" value="Chromosome 5"/>
</dbReference>
<sequence>MLYFLRQHSSISSEKMYTSVSDVISSLVSESSLHGLPKILSSKRWYQRVLWICLVLVTFGFLVHQLYQLFCEYKRYPVKTKVSMKRATLPFPAVSFCNMNPMKKSQMKHIKGTELYNFVMNKFSFDASSNSIYGSEFDNNDYNLDPNDYQYKNDLYLDDYVPSSGSVNESLVKNVNTNAHDNDFAYFYSFSDYHDMFSDDVEESDLLNALEDFINFLSRQKALQDDPRSEEVKRFMVLFQNETKITRAHLGHSIEDLLINCSFNGKICSAKNFTLFQTLDFGNCYTLSSEMYETRRTGPRNGLQIILQLEIGEVGDFLEGSGVRLVIHPPGTLPFPAEEGFTLSSGYETSIGMKMVSLSRSKPPYGKCVDGGDFYRMYGVHYTVTTCINLCRNTKVLHFCNCRPSENIVDIEYMNQFADLPVCSLVEKTNSTTKQGCENYVYYQIEEGVIKCECESACNETVYKSTLSGRVWPRESFLKHELLGTACSYRNYSYCREKGRQLLQHSYFKDNFLKAVIYYEDLNFKEITEEPLYDGFRFLSDIGGALGLFLGASLLSFVEIVQLLVEILNYFRHKCFKDRTDVEKPTCIFVEPMEGSNV</sequence>
<feature type="transmembrane region" description="Helical" evidence="12">
    <location>
        <begin position="49"/>
        <end position="67"/>
    </location>
</feature>
<keyword evidence="9 11" id="KW-0739">Sodium transport</keyword>
<dbReference type="PANTHER" id="PTHR11690">
    <property type="entry name" value="AMILORIDE-SENSITIVE SODIUM CHANNEL-RELATED"/>
    <property type="match status" value="1"/>
</dbReference>
<dbReference type="GeneID" id="111132885"/>
<reference evidence="14" key="1">
    <citation type="submission" date="2025-08" db="UniProtKB">
        <authorList>
            <consortium name="RefSeq"/>
        </authorList>
    </citation>
    <scope>IDENTIFICATION</scope>
    <source>
        <tissue evidence="14">Whole sample</tissue>
    </source>
</reference>